<dbReference type="PANTHER" id="PTHR43318:SF2">
    <property type="entry name" value="UDP-N-ACETYLGLUCOSAMINE 4,6-DEHYDRATASE (INVERTING)"/>
    <property type="match status" value="1"/>
</dbReference>
<gene>
    <name evidence="3" type="ORF">J27TS8_40600</name>
</gene>
<dbReference type="CDD" id="cd05237">
    <property type="entry name" value="UDP_invert_4-6DH_SDR_e"/>
    <property type="match status" value="1"/>
</dbReference>
<dbReference type="NCBIfam" id="TIGR03589">
    <property type="entry name" value="PseB"/>
    <property type="match status" value="1"/>
</dbReference>
<organism evidence="3 4">
    <name type="scientific">Robertmurraya siralis</name>
    <dbReference type="NCBI Taxonomy" id="77777"/>
    <lineage>
        <taxon>Bacteria</taxon>
        <taxon>Bacillati</taxon>
        <taxon>Bacillota</taxon>
        <taxon>Bacilli</taxon>
        <taxon>Bacillales</taxon>
        <taxon>Bacillaceae</taxon>
        <taxon>Robertmurraya</taxon>
    </lineage>
</organism>
<name>A0A919WLT2_9BACI</name>
<dbReference type="EMBL" id="BORC01000010">
    <property type="protein sequence ID" value="GIN64067.1"/>
    <property type="molecule type" value="Genomic_DNA"/>
</dbReference>
<comment type="caution">
    <text evidence="3">The sequence shown here is derived from an EMBL/GenBank/DDBJ whole genome shotgun (WGS) entry which is preliminary data.</text>
</comment>
<evidence type="ECO:0000313" key="3">
    <source>
        <dbReference type="EMBL" id="GIN64067.1"/>
    </source>
</evidence>
<dbReference type="PANTHER" id="PTHR43318">
    <property type="entry name" value="UDP-N-ACETYLGLUCOSAMINE 4,6-DEHYDRATASE"/>
    <property type="match status" value="1"/>
</dbReference>
<dbReference type="InterPro" id="IPR020025">
    <property type="entry name" value="PseB"/>
</dbReference>
<comment type="similarity">
    <text evidence="1">Belongs to the polysaccharide synthase family.</text>
</comment>
<dbReference type="Proteomes" id="UP000682111">
    <property type="component" value="Unassembled WGS sequence"/>
</dbReference>
<dbReference type="InterPro" id="IPR003869">
    <property type="entry name" value="Polysac_CapD-like"/>
</dbReference>
<protein>
    <submittedName>
        <fullName evidence="3">UDP-N-acetylglucosamine 4,6-dehydratase (Inverting)</fullName>
    </submittedName>
</protein>
<dbReference type="Gene3D" id="3.40.50.720">
    <property type="entry name" value="NAD(P)-binding Rossmann-like Domain"/>
    <property type="match status" value="1"/>
</dbReference>
<dbReference type="InterPro" id="IPR036291">
    <property type="entry name" value="NAD(P)-bd_dom_sf"/>
</dbReference>
<evidence type="ECO:0000313" key="4">
    <source>
        <dbReference type="Proteomes" id="UP000682111"/>
    </source>
</evidence>
<dbReference type="RefSeq" id="WP_212934377.1">
    <property type="nucleotide sequence ID" value="NZ_BORC01000010.1"/>
</dbReference>
<evidence type="ECO:0000259" key="2">
    <source>
        <dbReference type="Pfam" id="PF02719"/>
    </source>
</evidence>
<dbReference type="Pfam" id="PF02719">
    <property type="entry name" value="Polysacc_synt_2"/>
    <property type="match status" value="1"/>
</dbReference>
<dbReference type="InterPro" id="IPR051203">
    <property type="entry name" value="Polysaccharide_Synthase-Rel"/>
</dbReference>
<feature type="domain" description="Polysaccharide biosynthesis protein CapD-like" evidence="2">
    <location>
        <begin position="8"/>
        <end position="278"/>
    </location>
</feature>
<evidence type="ECO:0000256" key="1">
    <source>
        <dbReference type="ARBA" id="ARBA00007430"/>
    </source>
</evidence>
<keyword evidence="4" id="KW-1185">Reference proteome</keyword>
<reference evidence="3" key="1">
    <citation type="submission" date="2021-03" db="EMBL/GenBank/DDBJ databases">
        <title>Antimicrobial resistance genes in bacteria isolated from Japanese honey, and their potential for conferring macrolide and lincosamide resistance in the American foulbrood pathogen Paenibacillus larvae.</title>
        <authorList>
            <person name="Okamoto M."/>
            <person name="Kumagai M."/>
            <person name="Kanamori H."/>
            <person name="Takamatsu D."/>
        </authorList>
    </citation>
    <scope>NUCLEOTIDE SEQUENCE</scope>
    <source>
        <strain evidence="3">J27TS8</strain>
    </source>
</reference>
<accession>A0A919WLT2</accession>
<proteinExistence type="inferred from homology"/>
<dbReference type="AlphaFoldDB" id="A0A919WLT2"/>
<sequence>MNLTNKVILVTGGTGSFGKKFVTKALENGVKKVIIFSRDELKQYEMAQEFRDERIRFFLGDVRDKDRLYRAFDGVDIVIHAAALKHVGACEYNPFEAVKTNIYGAQNIIEAAIDRGVKRVIALSTDKAAAPINLYGATKLASDKLFVAANSYVGEKETRFAVVRYGNVVGSRGSVVPFFKKMAATGKLPVTDERMTRFWITLDQGVQFVIDCLGRLQGGEIFVPKIPSMKVTDLAKAIAPDAEIQYVGIRPGEKLHEAMITEDDSRHTLEFDNYYVITPEFSWWAQNGSEKGKSLPEDFKFTSDNNISWLTVEELRALVEEM</sequence>
<dbReference type="SUPFAM" id="SSF51735">
    <property type="entry name" value="NAD(P)-binding Rossmann-fold domains"/>
    <property type="match status" value="1"/>
</dbReference>